<reference evidence="1" key="1">
    <citation type="journal article" date="2021" name="Proc. Natl. Acad. Sci. U.S.A.">
        <title>A Catalog of Tens of Thousands of Viruses from Human Metagenomes Reveals Hidden Associations with Chronic Diseases.</title>
        <authorList>
            <person name="Tisza M.J."/>
            <person name="Buck C.B."/>
        </authorList>
    </citation>
    <scope>NUCLEOTIDE SEQUENCE</scope>
    <source>
        <strain evidence="1">CtSGm32</strain>
    </source>
</reference>
<name>A0A8S5NPL2_9CAUD</name>
<evidence type="ECO:0000313" key="1">
    <source>
        <dbReference type="EMBL" id="DAD95987.1"/>
    </source>
</evidence>
<proteinExistence type="predicted"/>
<accession>A0A8S5NPL2</accession>
<dbReference type="EMBL" id="BK015207">
    <property type="protein sequence ID" value="DAD95987.1"/>
    <property type="molecule type" value="Genomic_DNA"/>
</dbReference>
<sequence>MLERACPRLQNENCVDYVQHNFCFIININDTRQLIYGFIMTFFLKIQTKNILVNSLYKGKNMKQKGSALAEDIVREYYTKLAFTKKHKQTRKKDCDKCNLKVACKRK</sequence>
<organism evidence="1">
    <name type="scientific">Myoviridae sp. ctSGm32</name>
    <dbReference type="NCBI Taxonomy" id="2826653"/>
    <lineage>
        <taxon>Viruses</taxon>
        <taxon>Duplodnaviria</taxon>
        <taxon>Heunggongvirae</taxon>
        <taxon>Uroviricota</taxon>
        <taxon>Caudoviricetes</taxon>
    </lineage>
</organism>
<protein>
    <submittedName>
        <fullName evidence="1">Uncharacterized protein</fullName>
    </submittedName>
</protein>